<feature type="transmembrane region" description="Helical" evidence="2">
    <location>
        <begin position="62"/>
        <end position="81"/>
    </location>
</feature>
<dbReference type="Proteomes" id="UP001189624">
    <property type="component" value="Chromosome 6"/>
</dbReference>
<feature type="region of interest" description="Disordered" evidence="1">
    <location>
        <begin position="354"/>
        <end position="388"/>
    </location>
</feature>
<dbReference type="Gramene" id="rna-AYBTSS11_LOCUS19612">
    <property type="protein sequence ID" value="CAJ1963134.1"/>
    <property type="gene ID" value="gene-AYBTSS11_LOCUS19612"/>
</dbReference>
<dbReference type="AlphaFoldDB" id="A0AA86VZC7"/>
<organism evidence="3 4">
    <name type="scientific">Sphenostylis stenocarpa</name>
    <dbReference type="NCBI Taxonomy" id="92480"/>
    <lineage>
        <taxon>Eukaryota</taxon>
        <taxon>Viridiplantae</taxon>
        <taxon>Streptophyta</taxon>
        <taxon>Embryophyta</taxon>
        <taxon>Tracheophyta</taxon>
        <taxon>Spermatophyta</taxon>
        <taxon>Magnoliopsida</taxon>
        <taxon>eudicotyledons</taxon>
        <taxon>Gunneridae</taxon>
        <taxon>Pentapetalae</taxon>
        <taxon>rosids</taxon>
        <taxon>fabids</taxon>
        <taxon>Fabales</taxon>
        <taxon>Fabaceae</taxon>
        <taxon>Papilionoideae</taxon>
        <taxon>50 kb inversion clade</taxon>
        <taxon>NPAAA clade</taxon>
        <taxon>indigoferoid/millettioid clade</taxon>
        <taxon>Phaseoleae</taxon>
        <taxon>Sphenostylis</taxon>
    </lineage>
</organism>
<keyword evidence="4" id="KW-1185">Reference proteome</keyword>
<feature type="region of interest" description="Disordered" evidence="1">
    <location>
        <begin position="140"/>
        <end position="162"/>
    </location>
</feature>
<feature type="transmembrane region" description="Helical" evidence="2">
    <location>
        <begin position="296"/>
        <end position="314"/>
    </location>
</feature>
<dbReference type="EMBL" id="OY731403">
    <property type="protein sequence ID" value="CAJ1963134.1"/>
    <property type="molecule type" value="Genomic_DNA"/>
</dbReference>
<evidence type="ECO:0000313" key="4">
    <source>
        <dbReference type="Proteomes" id="UP001189624"/>
    </source>
</evidence>
<accession>A0AA86VZC7</accession>
<keyword evidence="2" id="KW-0812">Transmembrane</keyword>
<feature type="compositionally biased region" description="Polar residues" evidence="1">
    <location>
        <begin position="354"/>
        <end position="370"/>
    </location>
</feature>
<dbReference type="PANTHER" id="PTHR34188:SF20">
    <property type="entry name" value="PROTEIN, PUTATIVE-RELATED"/>
    <property type="match status" value="1"/>
</dbReference>
<evidence type="ECO:0000313" key="3">
    <source>
        <dbReference type="EMBL" id="CAJ1963134.1"/>
    </source>
</evidence>
<proteinExistence type="predicted"/>
<protein>
    <recommendedName>
        <fullName evidence="5">Transmembrane protein</fullName>
    </recommendedName>
</protein>
<name>A0AA86VZC7_9FABA</name>
<dbReference type="PANTHER" id="PTHR34188">
    <property type="entry name" value="OS01G0299500 PROTEIN"/>
    <property type="match status" value="1"/>
</dbReference>
<feature type="region of interest" description="Disordered" evidence="1">
    <location>
        <begin position="205"/>
        <end position="247"/>
    </location>
</feature>
<evidence type="ECO:0000256" key="2">
    <source>
        <dbReference type="SAM" id="Phobius"/>
    </source>
</evidence>
<feature type="transmembrane region" description="Helical" evidence="2">
    <location>
        <begin position="21"/>
        <end position="42"/>
    </location>
</feature>
<gene>
    <name evidence="3" type="ORF">AYBTSS11_LOCUS19612</name>
</gene>
<reference evidence="3" key="1">
    <citation type="submission" date="2023-10" db="EMBL/GenBank/DDBJ databases">
        <authorList>
            <person name="Domelevo Entfellner J.-B."/>
        </authorList>
    </citation>
    <scope>NUCLEOTIDE SEQUENCE</scope>
</reference>
<feature type="compositionally biased region" description="Basic residues" evidence="1">
    <location>
        <begin position="225"/>
        <end position="237"/>
    </location>
</feature>
<evidence type="ECO:0000256" key="1">
    <source>
        <dbReference type="SAM" id="MobiDB-lite"/>
    </source>
</evidence>
<sequence length="388" mass="41887">MKPRKRSLFERILICRSFGSFLRLSLYLLSFSIPYLSLSAITNSSAIGSALSSPSGKGSVCSWDYLFLSLDLGGVVLLVYITSVEDVILYDGSSSNIKYLEAISRISIIYRITSKEKLDWVCGFEMDHKSVKDRNPEVDLESGLPLIGDDSKQASTPSGAKQGKTLFAKISGRIVGGSVKGDDGPSLCRNESSFDEVSADLMKVTSKPLMGKDSANRAQQTPMKEKRKKASNKKAPKPPRPPQAPMLDAADHKLIREISELAMLKRARIERMKALKKMKIAKSSSPPPSSSSASSLFAMLFTVVFFVVIIYQGVANVPFAGMSSGTSSVTSFQRSPVSAGESEGGLISVEYQLNPSASDSNSPGSESPNFVQKVAGSDLPENLRRDSG</sequence>
<keyword evidence="2" id="KW-1133">Transmembrane helix</keyword>
<keyword evidence="2" id="KW-0472">Membrane</keyword>
<evidence type="ECO:0008006" key="5">
    <source>
        <dbReference type="Google" id="ProtNLM"/>
    </source>
</evidence>